<keyword evidence="1" id="KW-0812">Transmembrane</keyword>
<evidence type="ECO:0000256" key="1">
    <source>
        <dbReference type="SAM" id="Phobius"/>
    </source>
</evidence>
<evidence type="ECO:0000313" key="3">
    <source>
        <dbReference type="Proteomes" id="UP000183924"/>
    </source>
</evidence>
<dbReference type="Gene3D" id="3.40.390.10">
    <property type="entry name" value="Collagenase (Catalytic Domain)"/>
    <property type="match status" value="1"/>
</dbReference>
<organism evidence="2 3">
    <name type="scientific">Candidatus Rickettsiella isopodorum</name>
    <dbReference type="NCBI Taxonomy" id="1225476"/>
    <lineage>
        <taxon>Bacteria</taxon>
        <taxon>Pseudomonadati</taxon>
        <taxon>Pseudomonadota</taxon>
        <taxon>Gammaproteobacteria</taxon>
        <taxon>Legionellales</taxon>
        <taxon>Coxiellaceae</taxon>
        <taxon>Rickettsiella</taxon>
    </lineage>
</organism>
<dbReference type="SUPFAM" id="SSF55486">
    <property type="entry name" value="Metalloproteases ('zincins'), catalytic domain"/>
    <property type="match status" value="1"/>
</dbReference>
<dbReference type="OrthoDB" id="3669864at2"/>
<name>A0A1J8P907_9COXI</name>
<comment type="caution">
    <text evidence="2">The sequence shown here is derived from an EMBL/GenBank/DDBJ whole genome shotgun (WGS) entry which is preliminary data.</text>
</comment>
<dbReference type="Proteomes" id="UP000183924">
    <property type="component" value="Unassembled WGS sequence"/>
</dbReference>
<dbReference type="GO" id="GO:0008237">
    <property type="term" value="F:metallopeptidase activity"/>
    <property type="evidence" value="ECO:0007669"/>
    <property type="project" value="InterPro"/>
</dbReference>
<keyword evidence="3" id="KW-1185">Reference proteome</keyword>
<sequence>MRYSNIRSWSLDNSRSPDTTPIDFYLDLTDEVKQAPSLEQAIRQAANSLNRLLFPMFQFKVDIQAPSVKKTRHIVVDHSECQALMGAQEDRNGNKNGYISCFIGGGWRGDWKTHNVDSIIHELLHTLGRNHEQVHPDSFGMIEYFNSPTKLPSENFLEYYDPWSPMHYSLELIRVVMGGGRVAPKTTVMESLTNQGYPHKLAIDYYETLLGLNENSDNFDAFNLGFGLLTQRDFHTLHKTARIIDPKMHALTQPTPLFAFTTNNNKISYRYLLKLTKIFVNPWYQKQKLIVVADTKELEINSSHCYIVDLKSLFQVSPNERNIHCEIITSVLQERNGTQFSGFPRKEGDSCTLMIGKGFLDLWHSSIQCRITFYPVDQPSANSSSTLQLLRHNTQSNTTYIESSLCLSVPNSEPFNRIDNTTWIPFFNSETVPGSNLYFYERNKFFSRLVLNTVPFFVAGLVTGLSKRAEGFVSSYFNENPFNASGYWKRLPQLIQLVIHTGLTSYAMHQHITEEKARQLLIPLLDENRQLFQTADLMDRLNSDEFLPLALPYAVNLSALLASIFIKPIRHHWITRIGLTNALTILTACIANQGNSYSYLELAIGISVYTGGTLIGYCLTGCSLSILLKLKTHLPFSQLKVIEDTSAKNSHREIRVSLIEEDPANYDSSPKETLSVAEAIRHAWNSVSLSRFTSALLHSSFFTYCRSSEYQTIGLENHSQIRLIHVAKIQ</sequence>
<feature type="transmembrane region" description="Helical" evidence="1">
    <location>
        <begin position="546"/>
        <end position="566"/>
    </location>
</feature>
<feature type="transmembrane region" description="Helical" evidence="1">
    <location>
        <begin position="573"/>
        <end position="594"/>
    </location>
</feature>
<gene>
    <name evidence="2" type="ORF">A1D18_02000</name>
</gene>
<dbReference type="EMBL" id="LUKY01000031">
    <property type="protein sequence ID" value="OIZ95499.1"/>
    <property type="molecule type" value="Genomic_DNA"/>
</dbReference>
<dbReference type="RefSeq" id="WP_071662158.1">
    <property type="nucleotide sequence ID" value="NZ_LUKY01000031.1"/>
</dbReference>
<keyword evidence="1" id="KW-0472">Membrane</keyword>
<feature type="transmembrane region" description="Helical" evidence="1">
    <location>
        <begin position="606"/>
        <end position="628"/>
    </location>
</feature>
<protein>
    <submittedName>
        <fullName evidence="2">Uncharacterized protein</fullName>
    </submittedName>
</protein>
<dbReference type="InterPro" id="IPR024079">
    <property type="entry name" value="MetalloPept_cat_dom_sf"/>
</dbReference>
<evidence type="ECO:0000313" key="2">
    <source>
        <dbReference type="EMBL" id="OIZ95499.1"/>
    </source>
</evidence>
<dbReference type="AlphaFoldDB" id="A0A1J8P907"/>
<reference evidence="2 3" key="1">
    <citation type="submission" date="2016-03" db="EMBL/GenBank/DDBJ databases">
        <title>Comparative genomics of Rickettsiella.</title>
        <authorList>
            <person name="Chandler C."/>
            <person name="Wang Y."/>
        </authorList>
    </citation>
    <scope>NUCLEOTIDE SEQUENCE [LARGE SCALE GENOMIC DNA]</scope>
    <source>
        <strain evidence="2 3">RCFS May 2013</strain>
    </source>
</reference>
<proteinExistence type="predicted"/>
<accession>A0A1J8P907</accession>
<keyword evidence="1" id="KW-1133">Transmembrane helix</keyword>